<organism evidence="1 2">
    <name type="scientific">Irpex rosettiformis</name>
    <dbReference type="NCBI Taxonomy" id="378272"/>
    <lineage>
        <taxon>Eukaryota</taxon>
        <taxon>Fungi</taxon>
        <taxon>Dikarya</taxon>
        <taxon>Basidiomycota</taxon>
        <taxon>Agaricomycotina</taxon>
        <taxon>Agaricomycetes</taxon>
        <taxon>Polyporales</taxon>
        <taxon>Irpicaceae</taxon>
        <taxon>Irpex</taxon>
    </lineage>
</organism>
<name>A0ACB8TU88_9APHY</name>
<sequence>MIVTDLYPLVFWAIQQAPLTVLQQSPCLSFYGSSPSGKTHFFGTSEKPCIANTGRLFPDHPPLYIDEHDLNSAQLVWLEHDASALDASITSGKDTQFGHVLDTILELQSESDSTHNGQEVMRDSVPFARVLHADERSALVRMEQGSAQAVDLRLPPFWKSVLLPQHPMPLVPVPSKAIKRVQRLLDGIKYDAEIGHLVNTLSTGQMKKDIEFLTGEDPNSPIVSRHSFSEGVRIAANWIKERVEETGATCELKPFLTGFGPNVICSYPSTAVTNETVLLSAHYDSRGSFGSLRAPGGDDDGSGTIAILAIARAIAKNGIKFKRNVQLCTFAGEEQGLIGSRAYAGELREAGADLTLMVQADMLAYHKAGEPPQLGLPDVIGTTEVTQLVANLSAIYSPELKVGFTPACCSDHQASSFHQQGFPATQVFERAGPIADPMYHNSGDLSNREGYDFNQVKSIAKVQFATLLHAAGFETSQGAS</sequence>
<dbReference type="EMBL" id="MU274930">
    <property type="protein sequence ID" value="KAI0085531.1"/>
    <property type="molecule type" value="Genomic_DNA"/>
</dbReference>
<proteinExistence type="predicted"/>
<comment type="caution">
    <text evidence="1">The sequence shown here is derived from an EMBL/GenBank/DDBJ whole genome shotgun (WGS) entry which is preliminary data.</text>
</comment>
<dbReference type="Proteomes" id="UP001055072">
    <property type="component" value="Unassembled WGS sequence"/>
</dbReference>
<gene>
    <name evidence="1" type="ORF">BDY19DRAFT_896407</name>
</gene>
<evidence type="ECO:0000313" key="2">
    <source>
        <dbReference type="Proteomes" id="UP001055072"/>
    </source>
</evidence>
<evidence type="ECO:0000313" key="1">
    <source>
        <dbReference type="EMBL" id="KAI0085531.1"/>
    </source>
</evidence>
<accession>A0ACB8TU88</accession>
<protein>
    <submittedName>
        <fullName evidence="1">Zn-dependent exopeptidase</fullName>
    </submittedName>
</protein>
<reference evidence="1" key="1">
    <citation type="journal article" date="2021" name="Environ. Microbiol.">
        <title>Gene family expansions and transcriptome signatures uncover fungal adaptations to wood decay.</title>
        <authorList>
            <person name="Hage H."/>
            <person name="Miyauchi S."/>
            <person name="Viragh M."/>
            <person name="Drula E."/>
            <person name="Min B."/>
            <person name="Chaduli D."/>
            <person name="Navarro D."/>
            <person name="Favel A."/>
            <person name="Norest M."/>
            <person name="Lesage-Meessen L."/>
            <person name="Balint B."/>
            <person name="Merenyi Z."/>
            <person name="de Eugenio L."/>
            <person name="Morin E."/>
            <person name="Martinez A.T."/>
            <person name="Baldrian P."/>
            <person name="Stursova M."/>
            <person name="Martinez M.J."/>
            <person name="Novotny C."/>
            <person name="Magnuson J.K."/>
            <person name="Spatafora J.W."/>
            <person name="Maurice S."/>
            <person name="Pangilinan J."/>
            <person name="Andreopoulos W."/>
            <person name="LaButti K."/>
            <person name="Hundley H."/>
            <person name="Na H."/>
            <person name="Kuo A."/>
            <person name="Barry K."/>
            <person name="Lipzen A."/>
            <person name="Henrissat B."/>
            <person name="Riley R."/>
            <person name="Ahrendt S."/>
            <person name="Nagy L.G."/>
            <person name="Grigoriev I.V."/>
            <person name="Martin F."/>
            <person name="Rosso M.N."/>
        </authorList>
    </citation>
    <scope>NUCLEOTIDE SEQUENCE</scope>
    <source>
        <strain evidence="1">CBS 384.51</strain>
    </source>
</reference>
<keyword evidence="2" id="KW-1185">Reference proteome</keyword>